<dbReference type="InterPro" id="IPR016163">
    <property type="entry name" value="Ald_DH_C"/>
</dbReference>
<keyword evidence="7" id="KW-1185">Reference proteome</keyword>
<dbReference type="AlphaFoldDB" id="W5TJM9"/>
<evidence type="ECO:0000256" key="3">
    <source>
        <dbReference type="PROSITE-ProRule" id="PRU10007"/>
    </source>
</evidence>
<dbReference type="HOGENOM" id="CLU_005391_0_2_11"/>
<dbReference type="Gene3D" id="3.40.605.10">
    <property type="entry name" value="Aldehyde Dehydrogenase, Chain A, domain 1"/>
    <property type="match status" value="1"/>
</dbReference>
<sequence>MTATTAPVTGQARNPKVAQWLGNRRPGLLIGNEWVPAKSGKTFATVNPATEQVLALVAEADRPDVDAAVASARAAFEGPWSTLGPAQRARILRTFASLIEEHTDELAELETLDNGMTIATAKAFIGVAVESMFYFAGAAQQIFGQTAPSAPTNFNYVLREPIGVVGAITPWNAPICANVWKIAPVLAAGNTMILKPAEQTPLTALRLGELGMAAGLPPGVLNILTGFGPGAGSSISEHPGIDKITFTGSVETGRRILHASTVNLKRVTLELGGKSPNIVFPDADMEGALANSLAGFSTISGQVCVAGTRLFVQRDIKDEFVENLSAVAANIKVGDPLDPGTTMGPLASAEQFERVKGYLDIGRSEGAVAASGGSAIAGQGYYVQPTIFDGVDNSMRIAQEEIFGPVVSVIPFTDEYDAVLQGNDTTYGLAAAVWTRDVSRAHQVARRIKAGTVWINTFLELDPTMPFGGYKESGLGREFGANWYQAYTEEKAVFVKL</sequence>
<dbReference type="FunFam" id="3.40.309.10:FF:000012">
    <property type="entry name" value="Betaine aldehyde dehydrogenase"/>
    <property type="match status" value="1"/>
</dbReference>
<evidence type="ECO:0000313" key="7">
    <source>
        <dbReference type="Proteomes" id="UP000019150"/>
    </source>
</evidence>
<dbReference type="InterPro" id="IPR029510">
    <property type="entry name" value="Ald_DH_CS_GLU"/>
</dbReference>
<evidence type="ECO:0000256" key="1">
    <source>
        <dbReference type="ARBA" id="ARBA00009986"/>
    </source>
</evidence>
<dbReference type="STRING" id="1415166.NONO_c26640"/>
<evidence type="ECO:0000256" key="4">
    <source>
        <dbReference type="RuleBase" id="RU003345"/>
    </source>
</evidence>
<keyword evidence="2 4" id="KW-0560">Oxidoreductase</keyword>
<dbReference type="Pfam" id="PF00171">
    <property type="entry name" value="Aldedh"/>
    <property type="match status" value="1"/>
</dbReference>
<dbReference type="GO" id="GO:0004029">
    <property type="term" value="F:aldehyde dehydrogenase (NAD+) activity"/>
    <property type="evidence" value="ECO:0007669"/>
    <property type="project" value="UniProtKB-EC"/>
</dbReference>
<dbReference type="KEGG" id="nno:NONO_c26640"/>
<name>W5TJM9_9NOCA</name>
<dbReference type="Proteomes" id="UP000019150">
    <property type="component" value="Chromosome"/>
</dbReference>
<gene>
    <name evidence="6" type="primary">dhaS1</name>
    <name evidence="6" type="ORF">NONO_c26640</name>
</gene>
<comment type="similarity">
    <text evidence="1 4">Belongs to the aldehyde dehydrogenase family.</text>
</comment>
<feature type="domain" description="Aldehyde dehydrogenase" evidence="5">
    <location>
        <begin position="34"/>
        <end position="493"/>
    </location>
</feature>
<dbReference type="EC" id="1.2.1.3" evidence="6"/>
<evidence type="ECO:0000259" key="5">
    <source>
        <dbReference type="Pfam" id="PF00171"/>
    </source>
</evidence>
<dbReference type="FunFam" id="3.40.605.10:FF:000007">
    <property type="entry name" value="NAD/NADP-dependent betaine aldehyde dehydrogenase"/>
    <property type="match status" value="1"/>
</dbReference>
<organism evidence="6 7">
    <name type="scientific">Nocardia nova SH22a</name>
    <dbReference type="NCBI Taxonomy" id="1415166"/>
    <lineage>
        <taxon>Bacteria</taxon>
        <taxon>Bacillati</taxon>
        <taxon>Actinomycetota</taxon>
        <taxon>Actinomycetes</taxon>
        <taxon>Mycobacteriales</taxon>
        <taxon>Nocardiaceae</taxon>
        <taxon>Nocardia</taxon>
    </lineage>
</organism>
<dbReference type="eggNOG" id="COG1012">
    <property type="taxonomic scope" value="Bacteria"/>
</dbReference>
<protein>
    <submittedName>
        <fullName evidence="6">Putative aldehyde dehydrogenase DhaS</fullName>
        <ecNumber evidence="6">1.2.1.3</ecNumber>
    </submittedName>
</protein>
<dbReference type="EMBL" id="CP006850">
    <property type="protein sequence ID" value="AHH17456.1"/>
    <property type="molecule type" value="Genomic_DNA"/>
</dbReference>
<proteinExistence type="inferred from homology"/>
<dbReference type="SUPFAM" id="SSF53720">
    <property type="entry name" value="ALDH-like"/>
    <property type="match status" value="1"/>
</dbReference>
<evidence type="ECO:0000256" key="2">
    <source>
        <dbReference type="ARBA" id="ARBA00023002"/>
    </source>
</evidence>
<dbReference type="OrthoDB" id="6882680at2"/>
<feature type="active site" evidence="3">
    <location>
        <position position="270"/>
    </location>
</feature>
<dbReference type="RefSeq" id="WP_025348927.1">
    <property type="nucleotide sequence ID" value="NZ_CP006850.1"/>
</dbReference>
<dbReference type="InterPro" id="IPR016162">
    <property type="entry name" value="Ald_DH_N"/>
</dbReference>
<accession>W5TJM9</accession>
<reference evidence="6 7" key="1">
    <citation type="journal article" date="2014" name="Appl. Environ. Microbiol.">
        <title>Insights into the Microbial Degradation of Rubber and Gutta-Percha by Analysis of the Complete Genome of Nocardia nova SH22a.</title>
        <authorList>
            <person name="Luo Q."/>
            <person name="Hiessl S."/>
            <person name="Poehlein A."/>
            <person name="Daniel R."/>
            <person name="Steinbuchel A."/>
        </authorList>
    </citation>
    <scope>NUCLEOTIDE SEQUENCE [LARGE SCALE GENOMIC DNA]</scope>
    <source>
        <strain evidence="6">SH22a</strain>
    </source>
</reference>
<dbReference type="Gene3D" id="3.40.309.10">
    <property type="entry name" value="Aldehyde Dehydrogenase, Chain A, domain 2"/>
    <property type="match status" value="1"/>
</dbReference>
<dbReference type="PANTHER" id="PTHR11699">
    <property type="entry name" value="ALDEHYDE DEHYDROGENASE-RELATED"/>
    <property type="match status" value="1"/>
</dbReference>
<dbReference type="InterPro" id="IPR015590">
    <property type="entry name" value="Aldehyde_DH_dom"/>
</dbReference>
<dbReference type="PROSITE" id="PS00687">
    <property type="entry name" value="ALDEHYDE_DEHYDR_GLU"/>
    <property type="match status" value="1"/>
</dbReference>
<dbReference type="PATRIC" id="fig|1415166.3.peg.2729"/>
<evidence type="ECO:0000313" key="6">
    <source>
        <dbReference type="EMBL" id="AHH17456.1"/>
    </source>
</evidence>
<dbReference type="InterPro" id="IPR016161">
    <property type="entry name" value="Ald_DH/histidinol_DH"/>
</dbReference>